<dbReference type="PANTHER" id="PTHR31198">
    <property type="entry name" value="COILED-COIL DOMAIN-CONTAINING PROTEIN 84"/>
    <property type="match status" value="1"/>
</dbReference>
<reference evidence="2" key="1">
    <citation type="submission" date="2025-08" db="UniProtKB">
        <authorList>
            <consortium name="RefSeq"/>
        </authorList>
    </citation>
    <scope>IDENTIFICATION</scope>
    <source>
        <strain evidence="2">Nigerian</strain>
        <tissue evidence="2">Liver and blood</tissue>
    </source>
</reference>
<dbReference type="Proteomes" id="UP000008143">
    <property type="component" value="Chromosome 7"/>
</dbReference>
<dbReference type="AlphaFoldDB" id="A0A8J0R629"/>
<evidence type="ECO:0000313" key="3">
    <source>
        <dbReference type="Xenbase" id="XB-GENE-923273"/>
    </source>
</evidence>
<dbReference type="PANTHER" id="PTHR31198:SF1">
    <property type="entry name" value="CENTROSOMAL AT-AC SPLICING FACTOR"/>
    <property type="match status" value="1"/>
</dbReference>
<protein>
    <submittedName>
        <fullName evidence="2">Coiled-coil domain-containing protein 84 isoform X1</fullName>
    </submittedName>
</protein>
<organism evidence="1 2">
    <name type="scientific">Xenopus tropicalis</name>
    <name type="common">Western clawed frog</name>
    <name type="synonym">Silurana tropicalis</name>
    <dbReference type="NCBI Taxonomy" id="8364"/>
    <lineage>
        <taxon>Eukaryota</taxon>
        <taxon>Metazoa</taxon>
        <taxon>Chordata</taxon>
        <taxon>Craniata</taxon>
        <taxon>Vertebrata</taxon>
        <taxon>Euteleostomi</taxon>
        <taxon>Amphibia</taxon>
        <taxon>Batrachia</taxon>
        <taxon>Anura</taxon>
        <taxon>Pipoidea</taxon>
        <taxon>Pipidae</taxon>
        <taxon>Xenopodinae</taxon>
        <taxon>Xenopus</taxon>
        <taxon>Silurana</taxon>
    </lineage>
</organism>
<name>A0A8J0R629_XENTR</name>
<dbReference type="Xenbase" id="XB-GENE-923273">
    <property type="gene designation" value="cenatac"/>
</dbReference>
<evidence type="ECO:0000313" key="2">
    <source>
        <dbReference type="RefSeq" id="XP_004916118.2"/>
    </source>
</evidence>
<keyword evidence="1" id="KW-1185">Reference proteome</keyword>
<dbReference type="Pfam" id="PF14968">
    <property type="entry name" value="CCDC84"/>
    <property type="match status" value="1"/>
</dbReference>
<sequence length="363" mass="41840">MVVYECNVCKRSVFTGRRKHVYERSHRERLAGLLKGFSSKVAGARKMIKVASVVKYDSLEHEQRFWCYCCEEEVKRHTSDGTLTVLYGGMLEHMKSPQHKKAVNKFWWIHQAERNLKEQFLLTSEEYERFKSSLIKALENYEETEDVLIKEVAAQIREVESSRFAMLQSLLEVCFLRSNEQYPNQLVHKMPVTQPTGEEEVWSNDAHLTGRATTCIEAVPTDCDEAGPSGINNKALGIPPTGSGPCLTFVGHQEMPVKGNVHTGALPPWMIPDEEDGTEAVQEIGPSFEEFLKQNINTEVRKAKLQKRRGVMRTNWQNNLFQINCLQHIPFCNISVWLQTMKYNLHTNWTLCMYVCMCMYFVC</sequence>
<dbReference type="OrthoDB" id="1892805at2759"/>
<proteinExistence type="predicted"/>
<gene>
    <name evidence="3" type="primary">cenatac</name>
    <name evidence="2" type="synonym">ccdc84</name>
</gene>
<dbReference type="RefSeq" id="XP_004916118.2">
    <property type="nucleotide sequence ID" value="XM_004916061.4"/>
</dbReference>
<evidence type="ECO:0000313" key="1">
    <source>
        <dbReference type="Proteomes" id="UP000008143"/>
    </source>
</evidence>
<dbReference type="InterPro" id="IPR028015">
    <property type="entry name" value="CCDC84-like"/>
</dbReference>
<accession>A0A8J0R629</accession>
<dbReference type="AGR" id="Xenbase:XB-GENE-923273"/>